<feature type="domain" description="Bacterial sugar transferase" evidence="8">
    <location>
        <begin position="35"/>
        <end position="223"/>
    </location>
</feature>
<reference evidence="9 10" key="1">
    <citation type="journal article" date="2019" name="Int. J. Syst. Evol. Microbiol.">
        <title>The Global Catalogue of Microorganisms (GCM) 10K type strain sequencing project: providing services to taxonomists for standard genome sequencing and annotation.</title>
        <authorList>
            <consortium name="The Broad Institute Genomics Platform"/>
            <consortium name="The Broad Institute Genome Sequencing Center for Infectious Disease"/>
            <person name="Wu L."/>
            <person name="Ma J."/>
        </authorList>
    </citation>
    <scope>NUCLEOTIDE SEQUENCE [LARGE SCALE GENOMIC DNA]</scope>
    <source>
        <strain evidence="9 10">JCM 12389</strain>
    </source>
</reference>
<dbReference type="PANTHER" id="PTHR30576">
    <property type="entry name" value="COLANIC BIOSYNTHESIS UDP-GLUCOSE LIPID CARRIER TRANSFERASE"/>
    <property type="match status" value="1"/>
</dbReference>
<dbReference type="Pfam" id="PF02397">
    <property type="entry name" value="Bac_transf"/>
    <property type="match status" value="1"/>
</dbReference>
<dbReference type="EMBL" id="BAAADO010000002">
    <property type="protein sequence ID" value="GAA0486584.1"/>
    <property type="molecule type" value="Genomic_DNA"/>
</dbReference>
<keyword evidence="4 7" id="KW-0812">Transmembrane</keyword>
<evidence type="ECO:0000256" key="3">
    <source>
        <dbReference type="ARBA" id="ARBA00022679"/>
    </source>
</evidence>
<organism evidence="9 10">
    <name type="scientific">Salinibacillus aidingensis</name>
    <dbReference type="NCBI Taxonomy" id="237684"/>
    <lineage>
        <taxon>Bacteria</taxon>
        <taxon>Bacillati</taxon>
        <taxon>Bacillota</taxon>
        <taxon>Bacilli</taxon>
        <taxon>Bacillales</taxon>
        <taxon>Bacillaceae</taxon>
        <taxon>Salinibacillus</taxon>
    </lineage>
</organism>
<evidence type="ECO:0000259" key="8">
    <source>
        <dbReference type="Pfam" id="PF02397"/>
    </source>
</evidence>
<evidence type="ECO:0000256" key="6">
    <source>
        <dbReference type="ARBA" id="ARBA00023136"/>
    </source>
</evidence>
<keyword evidence="3 9" id="KW-0808">Transferase</keyword>
<evidence type="ECO:0000256" key="1">
    <source>
        <dbReference type="ARBA" id="ARBA00004141"/>
    </source>
</evidence>
<name>A0ABN1AYL1_9BACI</name>
<feature type="transmembrane region" description="Helical" evidence="7">
    <location>
        <begin position="40"/>
        <end position="61"/>
    </location>
</feature>
<evidence type="ECO:0000313" key="10">
    <source>
        <dbReference type="Proteomes" id="UP001500880"/>
    </source>
</evidence>
<evidence type="ECO:0000313" key="9">
    <source>
        <dbReference type="EMBL" id="GAA0486584.1"/>
    </source>
</evidence>
<proteinExistence type="inferred from homology"/>
<dbReference type="InterPro" id="IPR017475">
    <property type="entry name" value="EPS_sugar_tfrase"/>
</dbReference>
<evidence type="ECO:0000256" key="5">
    <source>
        <dbReference type="ARBA" id="ARBA00022989"/>
    </source>
</evidence>
<sequence>MEVSKSKEEIAEKRIQYSIHEQIQTNNKTSYLFFKRAIDILGSIFGIIILSPLFLMVSLLIKIEDSKGPVIFKQKRIGKDETSFYMYKFRSMVSNAEELKEKLIEQNEATGPVFKIKEDPRVTRIGRFIRRTSIDELPQLFNVLKGEMTLVGPRPPLVDEVKEYTSYERQRLSVRPGLTCYWQVSGRSNLSFEEWVRLDLQYIKNRSFWLDMKLILRTFLVLFGSKDAY</sequence>
<keyword evidence="5 7" id="KW-1133">Transmembrane helix</keyword>
<dbReference type="Proteomes" id="UP001500880">
    <property type="component" value="Unassembled WGS sequence"/>
</dbReference>
<evidence type="ECO:0000256" key="2">
    <source>
        <dbReference type="ARBA" id="ARBA00006464"/>
    </source>
</evidence>
<evidence type="ECO:0000256" key="7">
    <source>
        <dbReference type="SAM" id="Phobius"/>
    </source>
</evidence>
<keyword evidence="6 7" id="KW-0472">Membrane</keyword>
<dbReference type="NCBIfam" id="TIGR03025">
    <property type="entry name" value="EPS_sugtrans"/>
    <property type="match status" value="1"/>
</dbReference>
<accession>A0ABN1AYL1</accession>
<protein>
    <submittedName>
        <fullName evidence="9">Sugar transferase</fullName>
    </submittedName>
</protein>
<comment type="similarity">
    <text evidence="2">Belongs to the bacterial sugar transferase family.</text>
</comment>
<comment type="caution">
    <text evidence="9">The sequence shown here is derived from an EMBL/GenBank/DDBJ whole genome shotgun (WGS) entry which is preliminary data.</text>
</comment>
<comment type="subcellular location">
    <subcellularLocation>
        <location evidence="1">Membrane</location>
        <topology evidence="1">Multi-pass membrane protein</topology>
    </subcellularLocation>
</comment>
<dbReference type="InterPro" id="IPR003362">
    <property type="entry name" value="Bact_transf"/>
</dbReference>
<gene>
    <name evidence="9" type="ORF">GCM10008986_09980</name>
</gene>
<dbReference type="PANTHER" id="PTHR30576:SF10">
    <property type="entry name" value="SLL5057 PROTEIN"/>
    <property type="match status" value="1"/>
</dbReference>
<dbReference type="GO" id="GO:0016740">
    <property type="term" value="F:transferase activity"/>
    <property type="evidence" value="ECO:0007669"/>
    <property type="project" value="UniProtKB-KW"/>
</dbReference>
<keyword evidence="10" id="KW-1185">Reference proteome</keyword>
<evidence type="ECO:0000256" key="4">
    <source>
        <dbReference type="ARBA" id="ARBA00022692"/>
    </source>
</evidence>